<keyword evidence="4" id="KW-1185">Reference proteome</keyword>
<keyword evidence="2" id="KW-1133">Transmembrane helix</keyword>
<proteinExistence type="predicted"/>
<keyword evidence="2" id="KW-0472">Membrane</keyword>
<sequence>MRGEESKMRAEESKTRAEESKMRAEESKMRAKESKMRAEESKMRAEESKMKQGKDVGRGAAKGTHKSRPRLPDIVMAMQEMIAAAAAQLGQVFQLPIAMLVTAAVYICHAPAEMLAAAWSPFCIFLAIVVSVAGWTKISSKITHVFYDKENKADADTCAQTLTWTFLLGQLVVYIWIGITENEAMRAYSMSMTWWARMGLSFAVVLTGTSIAVPAAMLLCAAVVGSVMLCIWLVKSIMALCEGCPWCGCHEECSALETARAMMEGRKGETEAQLGEKMVK</sequence>
<reference evidence="3 4" key="1">
    <citation type="submission" date="2021-11" db="EMBL/GenBank/DDBJ databases">
        <title>Black yeast isolated from Biological Soil Crust.</title>
        <authorList>
            <person name="Kurbessoian T."/>
        </authorList>
    </citation>
    <scope>NUCLEOTIDE SEQUENCE [LARGE SCALE GENOMIC DNA]</scope>
    <source>
        <strain evidence="3 4">CCFEE 5522</strain>
    </source>
</reference>
<dbReference type="EMBL" id="JAVFHQ010000019">
    <property type="protein sequence ID" value="KAK4545417.1"/>
    <property type="molecule type" value="Genomic_DNA"/>
</dbReference>
<feature type="transmembrane region" description="Helical" evidence="2">
    <location>
        <begin position="157"/>
        <end position="179"/>
    </location>
</feature>
<protein>
    <submittedName>
        <fullName evidence="3">Uncharacterized protein</fullName>
    </submittedName>
</protein>
<dbReference type="Proteomes" id="UP001324427">
    <property type="component" value="Unassembled WGS sequence"/>
</dbReference>
<evidence type="ECO:0000256" key="2">
    <source>
        <dbReference type="SAM" id="Phobius"/>
    </source>
</evidence>
<feature type="transmembrane region" description="Helical" evidence="2">
    <location>
        <begin position="118"/>
        <end position="136"/>
    </location>
</feature>
<feature type="region of interest" description="Disordered" evidence="1">
    <location>
        <begin position="1"/>
        <end position="69"/>
    </location>
</feature>
<organism evidence="3 4">
    <name type="scientific">Oleoguttula mirabilis</name>
    <dbReference type="NCBI Taxonomy" id="1507867"/>
    <lineage>
        <taxon>Eukaryota</taxon>
        <taxon>Fungi</taxon>
        <taxon>Dikarya</taxon>
        <taxon>Ascomycota</taxon>
        <taxon>Pezizomycotina</taxon>
        <taxon>Dothideomycetes</taxon>
        <taxon>Dothideomycetidae</taxon>
        <taxon>Mycosphaerellales</taxon>
        <taxon>Teratosphaeriaceae</taxon>
        <taxon>Oleoguttula</taxon>
    </lineage>
</organism>
<feature type="transmembrane region" description="Helical" evidence="2">
    <location>
        <begin position="92"/>
        <end position="112"/>
    </location>
</feature>
<accession>A0AAV9JJ09</accession>
<evidence type="ECO:0000313" key="3">
    <source>
        <dbReference type="EMBL" id="KAK4545417.1"/>
    </source>
</evidence>
<feature type="transmembrane region" description="Helical" evidence="2">
    <location>
        <begin position="199"/>
        <end position="232"/>
    </location>
</feature>
<feature type="compositionally biased region" description="Basic and acidic residues" evidence="1">
    <location>
        <begin position="1"/>
        <end position="57"/>
    </location>
</feature>
<name>A0AAV9JJ09_9PEZI</name>
<keyword evidence="2" id="KW-0812">Transmembrane</keyword>
<evidence type="ECO:0000256" key="1">
    <source>
        <dbReference type="SAM" id="MobiDB-lite"/>
    </source>
</evidence>
<comment type="caution">
    <text evidence="3">The sequence shown here is derived from an EMBL/GenBank/DDBJ whole genome shotgun (WGS) entry which is preliminary data.</text>
</comment>
<dbReference type="AlphaFoldDB" id="A0AAV9JJ09"/>
<gene>
    <name evidence="3" type="ORF">LTR36_002767</name>
</gene>
<evidence type="ECO:0000313" key="4">
    <source>
        <dbReference type="Proteomes" id="UP001324427"/>
    </source>
</evidence>